<comment type="caution">
    <text evidence="1">The sequence shown here is derived from an EMBL/GenBank/DDBJ whole genome shotgun (WGS) entry which is preliminary data.</text>
</comment>
<proteinExistence type="predicted"/>
<name>A0ACC3MD10_9PEZI</name>
<keyword evidence="2" id="KW-1185">Reference proteome</keyword>
<accession>A0ACC3MD10</accession>
<gene>
    <name evidence="1" type="ORF">LTR37_019814</name>
</gene>
<sequence length="187" mass="21229">MIFCLPDRKAGSELTGTVGEREANAEDTYLSIFERVFNEILQPFGKQVLKPSGEGFISGAKTNNQDDQHLYSTTNYGEGFEHPRLYFPFQSLKKVTVENSTEGECFDMNFSAYEPFYKARKASNKRVSLLRKRAKDDIMKYLERNGVDVEDKTTTETETLLGGSAPLALDPSGKMQRFTYCYIRSPL</sequence>
<protein>
    <submittedName>
        <fullName evidence="1">Uncharacterized protein</fullName>
    </submittedName>
</protein>
<dbReference type="Proteomes" id="UP001281147">
    <property type="component" value="Unassembled WGS sequence"/>
</dbReference>
<dbReference type="EMBL" id="JAUTXU010000320">
    <property type="protein sequence ID" value="KAK3686426.1"/>
    <property type="molecule type" value="Genomic_DNA"/>
</dbReference>
<reference evidence="1" key="1">
    <citation type="submission" date="2023-07" db="EMBL/GenBank/DDBJ databases">
        <title>Black Yeasts Isolated from many extreme environments.</title>
        <authorList>
            <person name="Coleine C."/>
            <person name="Stajich J.E."/>
            <person name="Selbmann L."/>
        </authorList>
    </citation>
    <scope>NUCLEOTIDE SEQUENCE</scope>
    <source>
        <strain evidence="1">CCFEE 5714</strain>
    </source>
</reference>
<evidence type="ECO:0000313" key="2">
    <source>
        <dbReference type="Proteomes" id="UP001281147"/>
    </source>
</evidence>
<organism evidence="1 2">
    <name type="scientific">Vermiconidia calcicola</name>
    <dbReference type="NCBI Taxonomy" id="1690605"/>
    <lineage>
        <taxon>Eukaryota</taxon>
        <taxon>Fungi</taxon>
        <taxon>Dikarya</taxon>
        <taxon>Ascomycota</taxon>
        <taxon>Pezizomycotina</taxon>
        <taxon>Dothideomycetes</taxon>
        <taxon>Dothideomycetidae</taxon>
        <taxon>Mycosphaerellales</taxon>
        <taxon>Extremaceae</taxon>
        <taxon>Vermiconidia</taxon>
    </lineage>
</organism>
<evidence type="ECO:0000313" key="1">
    <source>
        <dbReference type="EMBL" id="KAK3686426.1"/>
    </source>
</evidence>